<dbReference type="STRING" id="1464123.SAMN05444126_1347"/>
<evidence type="ECO:0000313" key="2">
    <source>
        <dbReference type="EMBL" id="SES32529.1"/>
    </source>
</evidence>
<sequence>MVLTIKEKKLMLRLLKKERRKKFFAKNNVDDVEALIDKLEQNLRNENMNETAPDKL</sequence>
<proteinExistence type="predicted"/>
<organism evidence="2 3">
    <name type="scientific">Salisediminibacterium halotolerans</name>
    <dbReference type="NCBI Taxonomy" id="517425"/>
    <lineage>
        <taxon>Bacteria</taxon>
        <taxon>Bacillati</taxon>
        <taxon>Bacillota</taxon>
        <taxon>Bacilli</taxon>
        <taxon>Bacillales</taxon>
        <taxon>Bacillaceae</taxon>
        <taxon>Salisediminibacterium</taxon>
    </lineage>
</organism>
<name>A0A1H9WFG7_9BACI</name>
<evidence type="ECO:0000256" key="1">
    <source>
        <dbReference type="SAM" id="Coils"/>
    </source>
</evidence>
<dbReference type="EMBL" id="FOGV01000034">
    <property type="protein sequence ID" value="SES32529.1"/>
    <property type="molecule type" value="Genomic_DNA"/>
</dbReference>
<reference evidence="3" key="1">
    <citation type="submission" date="2016-10" db="EMBL/GenBank/DDBJ databases">
        <authorList>
            <person name="de Groot N.N."/>
        </authorList>
    </citation>
    <scope>NUCLEOTIDE SEQUENCE [LARGE SCALE GENOMIC DNA]</scope>
    <source>
        <strain evidence="3">10nlg</strain>
    </source>
</reference>
<dbReference type="Proteomes" id="UP000199318">
    <property type="component" value="Unassembled WGS sequence"/>
</dbReference>
<dbReference type="RefSeq" id="WP_177169756.1">
    <property type="nucleotide sequence ID" value="NZ_FOGV01000034.1"/>
</dbReference>
<dbReference type="AlphaFoldDB" id="A0A1H9WFG7"/>
<evidence type="ECO:0000313" key="3">
    <source>
        <dbReference type="Proteomes" id="UP000199318"/>
    </source>
</evidence>
<gene>
    <name evidence="2" type="ORF">SAMN05444126_1347</name>
</gene>
<keyword evidence="3" id="KW-1185">Reference proteome</keyword>
<feature type="coiled-coil region" evidence="1">
    <location>
        <begin position="22"/>
        <end position="49"/>
    </location>
</feature>
<accession>A0A1H9WFG7</accession>
<protein>
    <submittedName>
        <fullName evidence="2">Uncharacterized protein</fullName>
    </submittedName>
</protein>
<comment type="caution">
    <text evidence="2">The sequence shown here is derived from an EMBL/GenBank/DDBJ whole genome shotgun (WGS) entry which is preliminary data.</text>
</comment>
<keyword evidence="1" id="KW-0175">Coiled coil</keyword>